<evidence type="ECO:0000259" key="3">
    <source>
        <dbReference type="Pfam" id="PF17853"/>
    </source>
</evidence>
<dbReference type="PANTHER" id="PTHR33744">
    <property type="entry name" value="CARBOHYDRATE DIACID REGULATOR"/>
    <property type="match status" value="1"/>
</dbReference>
<name>A0A9D1JJC4_9FIRM</name>
<dbReference type="Proteomes" id="UP000823935">
    <property type="component" value="Unassembled WGS sequence"/>
</dbReference>
<evidence type="ECO:0000256" key="1">
    <source>
        <dbReference type="ARBA" id="ARBA00006754"/>
    </source>
</evidence>
<dbReference type="PANTHER" id="PTHR33744:SF1">
    <property type="entry name" value="DNA-BINDING TRANSCRIPTIONAL ACTIVATOR ADER"/>
    <property type="match status" value="1"/>
</dbReference>
<dbReference type="EMBL" id="DVIQ01000019">
    <property type="protein sequence ID" value="HIS30543.1"/>
    <property type="molecule type" value="Genomic_DNA"/>
</dbReference>
<dbReference type="AlphaFoldDB" id="A0A9D1JJC4"/>
<comment type="caution">
    <text evidence="4">The sequence shown here is derived from an EMBL/GenBank/DDBJ whole genome shotgun (WGS) entry which is preliminary data.</text>
</comment>
<sequence>MRLETWGFGLSGNVPGRGMYLGRPVFYTETENEEEERLYILPGGTRLPDRAGTKRQVFVTGPDAEPPSGAKYTILRFSSLQDSCKMMNAVQRVFDFYDAWEEALYRSLDDEGDLQTLLDESMEVFGGNPLTVSTADFFLLAHSSVMDEKEELRELLDPNNLFEFCTAFKQDEEYNKARTLQHAFYYPGYITGYRNLCVNIFDHGIYTYRIAIPETLGSFQPGMQELLEFMAGFVAKYLKYRYRKNSAFFTTLHQLLVAALKGESGRDEQRDRRLQEYGWSPRHSYICLDFKTAMLDQQNLTVNFICRHIEALIPNSCAFPYEEDIVAFVNLTRFGKTVDEMFRSIIIFLRDSYLKVGASRCFTGFEELGNYYLQAKAALEAGNEQAPYQWSHRFEDAALGYMLRHCTGKLPPRLWISEKLGILKEHDREHRTEFYRTLKLFLENNLNTVRTAKELYIHRSTFLYRMERIKEMTGVDLDNRDQRLYLMISFRLMELEES</sequence>
<dbReference type="InterPro" id="IPR042070">
    <property type="entry name" value="PucR_C-HTH_sf"/>
</dbReference>
<dbReference type="Pfam" id="PF17853">
    <property type="entry name" value="GGDEF_2"/>
    <property type="match status" value="1"/>
</dbReference>
<dbReference type="Pfam" id="PF13556">
    <property type="entry name" value="HTH_30"/>
    <property type="match status" value="1"/>
</dbReference>
<dbReference type="InterPro" id="IPR041522">
    <property type="entry name" value="CdaR_GGDEF"/>
</dbReference>
<dbReference type="Gene3D" id="1.10.10.2840">
    <property type="entry name" value="PucR C-terminal helix-turn-helix domain"/>
    <property type="match status" value="1"/>
</dbReference>
<protein>
    <submittedName>
        <fullName evidence="4">Helix-turn-helix domain-containing protein</fullName>
    </submittedName>
</protein>
<comment type="similarity">
    <text evidence="1">Belongs to the CdaR family.</text>
</comment>
<reference evidence="4" key="2">
    <citation type="journal article" date="2021" name="PeerJ">
        <title>Extensive microbial diversity within the chicken gut microbiome revealed by metagenomics and culture.</title>
        <authorList>
            <person name="Gilroy R."/>
            <person name="Ravi A."/>
            <person name="Getino M."/>
            <person name="Pursley I."/>
            <person name="Horton D.L."/>
            <person name="Alikhan N.F."/>
            <person name="Baker D."/>
            <person name="Gharbi K."/>
            <person name="Hall N."/>
            <person name="Watson M."/>
            <person name="Adriaenssens E.M."/>
            <person name="Foster-Nyarko E."/>
            <person name="Jarju S."/>
            <person name="Secka A."/>
            <person name="Antonio M."/>
            <person name="Oren A."/>
            <person name="Chaudhuri R.R."/>
            <person name="La Ragione R."/>
            <person name="Hildebrand F."/>
            <person name="Pallen M.J."/>
        </authorList>
    </citation>
    <scope>NUCLEOTIDE SEQUENCE</scope>
    <source>
        <strain evidence="4">CHK190-19873</strain>
    </source>
</reference>
<accession>A0A9D1JJC4</accession>
<reference evidence="4" key="1">
    <citation type="submission" date="2020-10" db="EMBL/GenBank/DDBJ databases">
        <authorList>
            <person name="Gilroy R."/>
        </authorList>
    </citation>
    <scope>NUCLEOTIDE SEQUENCE</scope>
    <source>
        <strain evidence="4">CHK190-19873</strain>
    </source>
</reference>
<proteinExistence type="inferred from homology"/>
<gene>
    <name evidence="4" type="ORF">IAB44_03195</name>
</gene>
<evidence type="ECO:0000313" key="4">
    <source>
        <dbReference type="EMBL" id="HIS30543.1"/>
    </source>
</evidence>
<feature type="domain" description="CdaR GGDEF-like" evidence="3">
    <location>
        <begin position="266"/>
        <end position="381"/>
    </location>
</feature>
<organism evidence="4 5">
    <name type="scientific">Candidatus Limivivens intestinipullorum</name>
    <dbReference type="NCBI Taxonomy" id="2840858"/>
    <lineage>
        <taxon>Bacteria</taxon>
        <taxon>Bacillati</taxon>
        <taxon>Bacillota</taxon>
        <taxon>Clostridia</taxon>
        <taxon>Lachnospirales</taxon>
        <taxon>Lachnospiraceae</taxon>
        <taxon>Lachnospiraceae incertae sedis</taxon>
        <taxon>Candidatus Limivivens</taxon>
    </lineage>
</organism>
<dbReference type="InterPro" id="IPR051448">
    <property type="entry name" value="CdaR-like_regulators"/>
</dbReference>
<evidence type="ECO:0000313" key="5">
    <source>
        <dbReference type="Proteomes" id="UP000823935"/>
    </source>
</evidence>
<evidence type="ECO:0000259" key="2">
    <source>
        <dbReference type="Pfam" id="PF13556"/>
    </source>
</evidence>
<dbReference type="InterPro" id="IPR025736">
    <property type="entry name" value="PucR_C-HTH_dom"/>
</dbReference>
<feature type="domain" description="PucR C-terminal helix-turn-helix" evidence="2">
    <location>
        <begin position="435"/>
        <end position="491"/>
    </location>
</feature>